<keyword evidence="7" id="KW-1185">Reference proteome</keyword>
<evidence type="ECO:0000256" key="3">
    <source>
        <dbReference type="ARBA" id="ARBA00022842"/>
    </source>
</evidence>
<evidence type="ECO:0000313" key="6">
    <source>
        <dbReference type="EMBL" id="MEQ2209009.1"/>
    </source>
</evidence>
<dbReference type="Pfam" id="PF16212">
    <property type="entry name" value="PhoLip_ATPase_C"/>
    <property type="match status" value="1"/>
</dbReference>
<keyword evidence="4" id="KW-1133">Transmembrane helix</keyword>
<name>A0ABV0RLW8_9TELE</name>
<dbReference type="PANTHER" id="PTHR24092:SF33">
    <property type="entry name" value="PHOSPHOLIPID-TRANSPORTING ATPASE IH"/>
    <property type="match status" value="1"/>
</dbReference>
<protein>
    <submittedName>
        <fullName evidence="6">Phospholipid-transporting ATPase IH</fullName>
    </submittedName>
</protein>
<dbReference type="EMBL" id="JAHRIN010050908">
    <property type="protein sequence ID" value="MEQ2209009.1"/>
    <property type="molecule type" value="Genomic_DNA"/>
</dbReference>
<reference evidence="6 7" key="1">
    <citation type="submission" date="2021-06" db="EMBL/GenBank/DDBJ databases">
        <authorList>
            <person name="Palmer J.M."/>
        </authorList>
    </citation>
    <scope>NUCLEOTIDE SEQUENCE [LARGE SCALE GENOMIC DNA]</scope>
    <source>
        <strain evidence="6 7">XC_2019</strain>
        <tissue evidence="6">Muscle</tissue>
    </source>
</reference>
<sequence>MFGNWTFGTLVFTVLVFTVTFKLALDTHYWTWINHFVIWGSLVFFVVFSLLWGGIIWPFLNYQRMYYVFMQILSSGPAWLSIILLITASLLPDVVKKVFWRALWPTTTERIQVGTSRNLNCAVSVIYL</sequence>
<keyword evidence="4" id="KW-0472">Membrane</keyword>
<feature type="transmembrane region" description="Helical" evidence="4">
    <location>
        <begin position="37"/>
        <end position="60"/>
    </location>
</feature>
<evidence type="ECO:0000259" key="5">
    <source>
        <dbReference type="Pfam" id="PF16212"/>
    </source>
</evidence>
<accession>A0ABV0RLW8</accession>
<dbReference type="PANTHER" id="PTHR24092">
    <property type="entry name" value="PROBABLE PHOSPHOLIPID-TRANSPORTING ATPASE"/>
    <property type="match status" value="1"/>
</dbReference>
<organism evidence="6 7">
    <name type="scientific">Xenoophorus captivus</name>
    <dbReference type="NCBI Taxonomy" id="1517983"/>
    <lineage>
        <taxon>Eukaryota</taxon>
        <taxon>Metazoa</taxon>
        <taxon>Chordata</taxon>
        <taxon>Craniata</taxon>
        <taxon>Vertebrata</taxon>
        <taxon>Euteleostomi</taxon>
        <taxon>Actinopterygii</taxon>
        <taxon>Neopterygii</taxon>
        <taxon>Teleostei</taxon>
        <taxon>Neoteleostei</taxon>
        <taxon>Acanthomorphata</taxon>
        <taxon>Ovalentaria</taxon>
        <taxon>Atherinomorphae</taxon>
        <taxon>Cyprinodontiformes</taxon>
        <taxon>Goodeidae</taxon>
        <taxon>Xenoophorus</taxon>
    </lineage>
</organism>
<evidence type="ECO:0000256" key="4">
    <source>
        <dbReference type="SAM" id="Phobius"/>
    </source>
</evidence>
<feature type="domain" description="P-type ATPase C-terminal" evidence="5">
    <location>
        <begin position="3"/>
        <end position="106"/>
    </location>
</feature>
<dbReference type="Proteomes" id="UP001434883">
    <property type="component" value="Unassembled WGS sequence"/>
</dbReference>
<gene>
    <name evidence="6" type="primary">ATP11A_2</name>
    <name evidence="6" type="ORF">XENOCAPTIV_022294</name>
</gene>
<evidence type="ECO:0000256" key="2">
    <source>
        <dbReference type="ARBA" id="ARBA00022723"/>
    </source>
</evidence>
<keyword evidence="2" id="KW-0479">Metal-binding</keyword>
<comment type="subcellular location">
    <subcellularLocation>
        <location evidence="1">Membrane</location>
        <topology evidence="1">Multi-pass membrane protein</topology>
    </subcellularLocation>
</comment>
<feature type="transmembrane region" description="Helical" evidence="4">
    <location>
        <begin position="66"/>
        <end position="91"/>
    </location>
</feature>
<feature type="transmembrane region" description="Helical" evidence="4">
    <location>
        <begin position="6"/>
        <end position="25"/>
    </location>
</feature>
<dbReference type="InterPro" id="IPR032630">
    <property type="entry name" value="P_typ_ATPase_c"/>
</dbReference>
<evidence type="ECO:0000313" key="7">
    <source>
        <dbReference type="Proteomes" id="UP001434883"/>
    </source>
</evidence>
<keyword evidence="4" id="KW-0812">Transmembrane</keyword>
<evidence type="ECO:0000256" key="1">
    <source>
        <dbReference type="ARBA" id="ARBA00004141"/>
    </source>
</evidence>
<comment type="caution">
    <text evidence="6">The sequence shown here is derived from an EMBL/GenBank/DDBJ whole genome shotgun (WGS) entry which is preliminary data.</text>
</comment>
<proteinExistence type="predicted"/>
<keyword evidence="3" id="KW-0460">Magnesium</keyword>